<dbReference type="Gene3D" id="3.90.1150.10">
    <property type="entry name" value="Aspartate Aminotransferase, domain 1"/>
    <property type="match status" value="1"/>
</dbReference>
<dbReference type="InterPro" id="IPR015424">
    <property type="entry name" value="PyrdxlP-dep_Trfase"/>
</dbReference>
<dbReference type="SUPFAM" id="SSF53383">
    <property type="entry name" value="PLP-dependent transferases"/>
    <property type="match status" value="1"/>
</dbReference>
<name>A0A5C1AEJ5_9BACT</name>
<dbReference type="Pfam" id="PF01053">
    <property type="entry name" value="Cys_Met_Meta_PP"/>
    <property type="match status" value="1"/>
</dbReference>
<evidence type="ECO:0000313" key="5">
    <source>
        <dbReference type="EMBL" id="QEL16613.1"/>
    </source>
</evidence>
<dbReference type="GO" id="GO:0016846">
    <property type="term" value="F:carbon-sulfur lyase activity"/>
    <property type="evidence" value="ECO:0007669"/>
    <property type="project" value="TreeGrafter"/>
</dbReference>
<evidence type="ECO:0000256" key="1">
    <source>
        <dbReference type="ARBA" id="ARBA00001933"/>
    </source>
</evidence>
<dbReference type="GO" id="GO:0016740">
    <property type="term" value="F:transferase activity"/>
    <property type="evidence" value="ECO:0007669"/>
    <property type="project" value="UniProtKB-KW"/>
</dbReference>
<accession>A0A5C1AEJ5</accession>
<evidence type="ECO:0000256" key="4">
    <source>
        <dbReference type="RuleBase" id="RU362118"/>
    </source>
</evidence>
<dbReference type="Proteomes" id="UP000324974">
    <property type="component" value="Chromosome"/>
</dbReference>
<evidence type="ECO:0000313" key="6">
    <source>
        <dbReference type="Proteomes" id="UP000324974"/>
    </source>
</evidence>
<dbReference type="PANTHER" id="PTHR11808">
    <property type="entry name" value="TRANS-SULFURATION ENZYME FAMILY MEMBER"/>
    <property type="match status" value="1"/>
</dbReference>
<dbReference type="GO" id="GO:0030170">
    <property type="term" value="F:pyridoxal phosphate binding"/>
    <property type="evidence" value="ECO:0007669"/>
    <property type="project" value="InterPro"/>
</dbReference>
<dbReference type="InterPro" id="IPR015421">
    <property type="entry name" value="PyrdxlP-dep_Trfase_major"/>
</dbReference>
<reference evidence="6" key="1">
    <citation type="submission" date="2019-08" db="EMBL/GenBank/DDBJ databases">
        <title>Limnoglobus roseus gen. nov., sp. nov., a novel freshwater planctomycete with a giant genome from the family Gemmataceae.</title>
        <authorList>
            <person name="Kulichevskaya I.S."/>
            <person name="Naumoff D.G."/>
            <person name="Miroshnikov K."/>
            <person name="Ivanova A."/>
            <person name="Philippov D.A."/>
            <person name="Hakobyan A."/>
            <person name="Rijpstra I.C."/>
            <person name="Sinninghe Damste J.S."/>
            <person name="Liesack W."/>
            <person name="Dedysh S.N."/>
        </authorList>
    </citation>
    <scope>NUCLEOTIDE SEQUENCE [LARGE SCALE GENOMIC DNA]</scope>
    <source>
        <strain evidence="6">PX52</strain>
    </source>
</reference>
<organism evidence="5 6">
    <name type="scientific">Limnoglobus roseus</name>
    <dbReference type="NCBI Taxonomy" id="2598579"/>
    <lineage>
        <taxon>Bacteria</taxon>
        <taxon>Pseudomonadati</taxon>
        <taxon>Planctomycetota</taxon>
        <taxon>Planctomycetia</taxon>
        <taxon>Gemmatales</taxon>
        <taxon>Gemmataceae</taxon>
        <taxon>Limnoglobus</taxon>
    </lineage>
</organism>
<dbReference type="RefSeq" id="WP_149111321.1">
    <property type="nucleotide sequence ID" value="NZ_CP042425.1"/>
</dbReference>
<dbReference type="FunFam" id="3.40.640.10:FF:000046">
    <property type="entry name" value="Cystathionine gamma-lyase"/>
    <property type="match status" value="1"/>
</dbReference>
<proteinExistence type="inferred from homology"/>
<dbReference type="InterPro" id="IPR000277">
    <property type="entry name" value="Cys/Met-Metab_PyrdxlP-dep_enz"/>
</dbReference>
<comment type="similarity">
    <text evidence="4">Belongs to the trans-sulfuration enzymes family.</text>
</comment>
<evidence type="ECO:0000256" key="2">
    <source>
        <dbReference type="ARBA" id="ARBA00022898"/>
    </source>
</evidence>
<sequence>MLPDFGPTVPLTPPIYPSAVYHIPDLDAVDAIYNGEATGYVYARDGHPNASMLGDELRQAHAAEWGVVAATGMAALSAPFLALLSQGGRVIASNRIYGKTTVLLRDEFPRFGVSTTWVDTNDLDAVEAALAAGPAQILFTETISNPLCRVADVPALAEIAYRHGARLFLDNTFATPTLCKPLEMGANLVMESLTKMIGGHSDVILGFVCGREPKLEPTVATAVSTWGLAANPFECWLTSRGLATLDLRMRAATANAVVLAEWLGEQPGVSRVIYPGRADHPDFELAKRVLPHGVGNMLCFELADRNAVNRWMRATPAVPFCPSLGHHTTTCSHPDTTSHRFDPVEEKRRQGITPGLVRLSVGCEPIEQLQAAIGHGLTGG</sequence>
<gene>
    <name evidence="5" type="ORF">PX52LOC_03573</name>
</gene>
<dbReference type="KEGG" id="lrs:PX52LOC_03573"/>
<dbReference type="Gene3D" id="3.40.640.10">
    <property type="entry name" value="Type I PLP-dependent aspartate aminotransferase-like (Major domain)"/>
    <property type="match status" value="1"/>
</dbReference>
<dbReference type="PIRSF" id="PIRSF001434">
    <property type="entry name" value="CGS"/>
    <property type="match status" value="1"/>
</dbReference>
<dbReference type="GO" id="GO:0005737">
    <property type="term" value="C:cytoplasm"/>
    <property type="evidence" value="ECO:0007669"/>
    <property type="project" value="TreeGrafter"/>
</dbReference>
<protein>
    <submittedName>
        <fullName evidence="5">PLP-dependent transferase</fullName>
    </submittedName>
</protein>
<dbReference type="InterPro" id="IPR015422">
    <property type="entry name" value="PyrdxlP-dep_Trfase_small"/>
</dbReference>
<dbReference type="OrthoDB" id="9780685at2"/>
<dbReference type="PANTHER" id="PTHR11808:SF89">
    <property type="entry name" value="METHIONINE GAMMA-LYASE"/>
    <property type="match status" value="1"/>
</dbReference>
<dbReference type="GO" id="GO:0019346">
    <property type="term" value="P:transsulfuration"/>
    <property type="evidence" value="ECO:0007669"/>
    <property type="project" value="InterPro"/>
</dbReference>
<dbReference type="AlphaFoldDB" id="A0A5C1AEJ5"/>
<keyword evidence="5" id="KW-0808">Transferase</keyword>
<feature type="modified residue" description="N6-(pyridoxal phosphate)lysine" evidence="3">
    <location>
        <position position="195"/>
    </location>
</feature>
<comment type="cofactor">
    <cofactor evidence="1 4">
        <name>pyridoxal 5'-phosphate</name>
        <dbReference type="ChEBI" id="CHEBI:597326"/>
    </cofactor>
</comment>
<dbReference type="EMBL" id="CP042425">
    <property type="protein sequence ID" value="QEL16613.1"/>
    <property type="molecule type" value="Genomic_DNA"/>
</dbReference>
<keyword evidence="6" id="KW-1185">Reference proteome</keyword>
<keyword evidence="2 3" id="KW-0663">Pyridoxal phosphate</keyword>
<evidence type="ECO:0000256" key="3">
    <source>
        <dbReference type="PIRSR" id="PIRSR001434-2"/>
    </source>
</evidence>